<dbReference type="Proteomes" id="UP000818029">
    <property type="component" value="Chromosome D06"/>
</dbReference>
<dbReference type="GeneID" id="107900071"/>
<evidence type="ECO:0008006" key="3">
    <source>
        <dbReference type="Google" id="ProtNLM"/>
    </source>
</evidence>
<accession>A0A1U8IT70</accession>
<dbReference type="OrthoDB" id="1713462at2759"/>
<dbReference type="KEGG" id="ghi:107900071"/>
<gene>
    <name evidence="2" type="primary">LOC107900071</name>
</gene>
<dbReference type="Pfam" id="PF14223">
    <property type="entry name" value="Retrotran_gag_2"/>
    <property type="match status" value="1"/>
</dbReference>
<reference evidence="1" key="1">
    <citation type="journal article" date="2020" name="Nat. Genet.">
        <title>Genomic diversifications of five Gossypium allopolyploid species and their impact on cotton improvement.</title>
        <authorList>
            <person name="Chen Z.J."/>
            <person name="Sreedasyam A."/>
            <person name="Ando A."/>
            <person name="Song Q."/>
            <person name="De Santiago L.M."/>
            <person name="Hulse-Kemp A.M."/>
            <person name="Ding M."/>
            <person name="Ye W."/>
            <person name="Kirkbride R.C."/>
            <person name="Jenkins J."/>
            <person name="Plott C."/>
            <person name="Lovell J."/>
            <person name="Lin Y.M."/>
            <person name="Vaughn R."/>
            <person name="Liu B."/>
            <person name="Simpson S."/>
            <person name="Scheffler B.E."/>
            <person name="Wen L."/>
            <person name="Saski C.A."/>
            <person name="Grover C.E."/>
            <person name="Hu G."/>
            <person name="Conover J.L."/>
            <person name="Carlson J.W."/>
            <person name="Shu S."/>
            <person name="Boston L.B."/>
            <person name="Williams M."/>
            <person name="Peterson D.G."/>
            <person name="McGee K."/>
            <person name="Jones D.C."/>
            <person name="Wendel J.F."/>
            <person name="Stelly D.M."/>
            <person name="Grimwood J."/>
            <person name="Schmutz J."/>
        </authorList>
    </citation>
    <scope>NUCLEOTIDE SEQUENCE [LARGE SCALE GENOMIC DNA]</scope>
    <source>
        <strain evidence="1">cv. TM-1</strain>
    </source>
</reference>
<evidence type="ECO:0000313" key="1">
    <source>
        <dbReference type="Proteomes" id="UP000818029"/>
    </source>
</evidence>
<sequence length="182" mass="21352">MGIDLALREEQLAPLIAASTPDAKRDFKRWDHSNRIILMIMKHNIIEAFRGTESEEITQAKCFLHEIEKCFAKKDKVKMTLLLTCLMSMKYKGQGNMMEYIMEMFHVASRLKALKIEISKKLLILMVSVSLLTQFNQFKNSYNCKREKWTLNELISHYVQEEERLKHDKSKNVHLAYTHSVA</sequence>
<reference evidence="2" key="2">
    <citation type="submission" date="2025-08" db="UniProtKB">
        <authorList>
            <consortium name="RefSeq"/>
        </authorList>
    </citation>
    <scope>IDENTIFICATION</scope>
</reference>
<protein>
    <recommendedName>
        <fullName evidence="3">Retrovirus-related Pol polyprotein from transposon TNT 1-94</fullName>
    </recommendedName>
</protein>
<dbReference type="PANTHER" id="PTHR35317">
    <property type="entry name" value="OS04G0629600 PROTEIN"/>
    <property type="match status" value="1"/>
</dbReference>
<organism evidence="1 2">
    <name type="scientific">Gossypium hirsutum</name>
    <name type="common">Upland cotton</name>
    <name type="synonym">Gossypium mexicanum</name>
    <dbReference type="NCBI Taxonomy" id="3635"/>
    <lineage>
        <taxon>Eukaryota</taxon>
        <taxon>Viridiplantae</taxon>
        <taxon>Streptophyta</taxon>
        <taxon>Embryophyta</taxon>
        <taxon>Tracheophyta</taxon>
        <taxon>Spermatophyta</taxon>
        <taxon>Magnoliopsida</taxon>
        <taxon>eudicotyledons</taxon>
        <taxon>Gunneridae</taxon>
        <taxon>Pentapetalae</taxon>
        <taxon>rosids</taxon>
        <taxon>malvids</taxon>
        <taxon>Malvales</taxon>
        <taxon>Malvaceae</taxon>
        <taxon>Malvoideae</taxon>
        <taxon>Gossypium</taxon>
    </lineage>
</organism>
<evidence type="ECO:0000313" key="2">
    <source>
        <dbReference type="RefSeq" id="XP_016681276.1"/>
    </source>
</evidence>
<dbReference type="PaxDb" id="3635-A0A1U8IT70"/>
<dbReference type="PANTHER" id="PTHR35317:SF43">
    <property type="entry name" value="TRANSMEMBRANE PROTEIN"/>
    <property type="match status" value="1"/>
</dbReference>
<keyword evidence="1" id="KW-1185">Reference proteome</keyword>
<proteinExistence type="predicted"/>
<name>A0A1U8IT70_GOSHI</name>
<dbReference type="AlphaFoldDB" id="A0A1U8IT70"/>
<dbReference type="RefSeq" id="XP_016681276.1">
    <property type="nucleotide sequence ID" value="XM_016825787.1"/>
</dbReference>